<reference evidence="9" key="2">
    <citation type="submission" date="2020-06" db="EMBL/GenBank/DDBJ databases">
        <authorList>
            <person name="Ji K."/>
            <person name="Li J."/>
        </authorList>
    </citation>
    <scope>NUCLEOTIDE SEQUENCE</scope>
    <source>
        <strain evidence="9">JKM2019</strain>
        <tissue evidence="9">Whole body</tissue>
    </source>
</reference>
<evidence type="ECO:0000256" key="1">
    <source>
        <dbReference type="ARBA" id="ARBA00001974"/>
    </source>
</evidence>
<dbReference type="Gene3D" id="3.20.20.220">
    <property type="match status" value="1"/>
</dbReference>
<comment type="caution">
    <text evidence="10">The sequence shown here is derived from an EMBL/GenBank/DDBJ whole genome shotgun (WGS) entry which is preliminary data.</text>
</comment>
<evidence type="ECO:0000256" key="7">
    <source>
        <dbReference type="RuleBase" id="RU004254"/>
    </source>
</evidence>
<proteinExistence type="inferred from homology"/>
<evidence type="ECO:0000256" key="3">
    <source>
        <dbReference type="ARBA" id="ARBA00006743"/>
    </source>
</evidence>
<dbReference type="InterPro" id="IPR053806">
    <property type="entry name" value="MTHFR_C"/>
</dbReference>
<dbReference type="InterPro" id="IPR029041">
    <property type="entry name" value="FAD-linked_oxidoreductase-like"/>
</dbReference>
<evidence type="ECO:0000256" key="4">
    <source>
        <dbReference type="ARBA" id="ARBA00022630"/>
    </source>
</evidence>
<dbReference type="GO" id="GO:0035999">
    <property type="term" value="P:tetrahydrofolate interconversion"/>
    <property type="evidence" value="ECO:0007669"/>
    <property type="project" value="TreeGrafter"/>
</dbReference>
<comment type="similarity">
    <text evidence="3">Belongs to the methylenetetrahydrofolate reductase family.</text>
</comment>
<dbReference type="PANTHER" id="PTHR45754">
    <property type="entry name" value="METHYLENETETRAHYDROFOLATE REDUCTASE"/>
    <property type="match status" value="1"/>
</dbReference>
<organism evidence="10 11">
    <name type="scientific">Dermatophagoides farinae</name>
    <name type="common">American house dust mite</name>
    <dbReference type="NCBI Taxonomy" id="6954"/>
    <lineage>
        <taxon>Eukaryota</taxon>
        <taxon>Metazoa</taxon>
        <taxon>Ecdysozoa</taxon>
        <taxon>Arthropoda</taxon>
        <taxon>Chelicerata</taxon>
        <taxon>Arachnida</taxon>
        <taxon>Acari</taxon>
        <taxon>Acariformes</taxon>
        <taxon>Sarcoptiformes</taxon>
        <taxon>Astigmata</taxon>
        <taxon>Psoroptidia</taxon>
        <taxon>Analgoidea</taxon>
        <taxon>Pyroglyphidae</taxon>
        <taxon>Dermatophagoidinae</taxon>
        <taxon>Dermatophagoides</taxon>
    </lineage>
</organism>
<reference evidence="10" key="4">
    <citation type="journal article" date="2022" name="Res Sq">
        <title>Comparative Genomics Reveals Insights into the Divergent Evolution of Astigmatic Mites and Household Pest Adaptations.</title>
        <authorList>
            <person name="Xiong Q."/>
            <person name="Wan A.T.-Y."/>
            <person name="Liu X.-Y."/>
            <person name="Fung C.S.-H."/>
            <person name="Xiao X."/>
            <person name="Malainual N."/>
            <person name="Hou J."/>
            <person name="Wang L."/>
            <person name="Wang M."/>
            <person name="Yang K."/>
            <person name="Cui Y."/>
            <person name="Leung E."/>
            <person name="Nong W."/>
            <person name="Shin S.-K."/>
            <person name="Au S."/>
            <person name="Jeong K.Y."/>
            <person name="Chew F.T."/>
            <person name="Hui J."/>
            <person name="Leung T.F."/>
            <person name="Tungtrongchitr A."/>
            <person name="Zhong N."/>
            <person name="Liu Z."/>
            <person name="Tsui S."/>
        </authorList>
    </citation>
    <scope>NUCLEOTIDE SEQUENCE</scope>
    <source>
        <strain evidence="10">Derf</strain>
        <tissue evidence="10">Whole organism</tissue>
    </source>
</reference>
<comment type="cofactor">
    <cofactor evidence="1">
        <name>FAD</name>
        <dbReference type="ChEBI" id="CHEBI:57692"/>
    </cofactor>
</comment>
<dbReference type="EMBL" id="SDOV01000007">
    <property type="protein sequence ID" value="KAH7639521.1"/>
    <property type="molecule type" value="Genomic_DNA"/>
</dbReference>
<evidence type="ECO:0000256" key="5">
    <source>
        <dbReference type="ARBA" id="ARBA00022827"/>
    </source>
</evidence>
<feature type="domain" description="MTHFR SAM-binding regulatory" evidence="8">
    <location>
        <begin position="325"/>
        <end position="639"/>
    </location>
</feature>
<dbReference type="EMBL" id="ASGP02000002">
    <property type="protein sequence ID" value="KAH9521818.1"/>
    <property type="molecule type" value="Genomic_DNA"/>
</dbReference>
<dbReference type="InterPro" id="IPR003171">
    <property type="entry name" value="Mehydrof_redctse-like"/>
</dbReference>
<evidence type="ECO:0000313" key="10">
    <source>
        <dbReference type="EMBL" id="KAH9521818.1"/>
    </source>
</evidence>
<evidence type="ECO:0000256" key="2">
    <source>
        <dbReference type="ARBA" id="ARBA00004777"/>
    </source>
</evidence>
<dbReference type="GO" id="GO:0071949">
    <property type="term" value="F:FAD binding"/>
    <property type="evidence" value="ECO:0007669"/>
    <property type="project" value="TreeGrafter"/>
</dbReference>
<evidence type="ECO:0000259" key="8">
    <source>
        <dbReference type="Pfam" id="PF21895"/>
    </source>
</evidence>
<dbReference type="AlphaFoldDB" id="A0A922I5U7"/>
<keyword evidence="5" id="KW-0274">FAD</keyword>
<dbReference type="Proteomes" id="UP000828236">
    <property type="component" value="Unassembled WGS sequence"/>
</dbReference>
<protein>
    <submittedName>
        <fullName evidence="9">Methylenetetrahydrofolate reductase-like</fullName>
    </submittedName>
</protein>
<keyword evidence="11" id="KW-1185">Reference proteome</keyword>
<dbReference type="Proteomes" id="UP000790347">
    <property type="component" value="Unassembled WGS sequence"/>
</dbReference>
<dbReference type="SUPFAM" id="SSF51730">
    <property type="entry name" value="FAD-linked oxidoreductase"/>
    <property type="match status" value="1"/>
</dbReference>
<dbReference type="GO" id="GO:0005829">
    <property type="term" value="C:cytosol"/>
    <property type="evidence" value="ECO:0007669"/>
    <property type="project" value="TreeGrafter"/>
</dbReference>
<comment type="pathway">
    <text evidence="2 7">One-carbon metabolism; tetrahydrofolate interconversion.</text>
</comment>
<accession>A0A922I5U7</accession>
<keyword evidence="6" id="KW-0560">Oxidoreductase</keyword>
<dbReference type="OrthoDB" id="16284at2759"/>
<dbReference type="PANTHER" id="PTHR45754:SF3">
    <property type="entry name" value="METHYLENETETRAHYDROFOLATE REDUCTASE (NADPH)"/>
    <property type="match status" value="1"/>
</dbReference>
<evidence type="ECO:0000256" key="6">
    <source>
        <dbReference type="ARBA" id="ARBA00023002"/>
    </source>
</evidence>
<reference evidence="10" key="1">
    <citation type="submission" date="2013-05" db="EMBL/GenBank/DDBJ databases">
        <authorList>
            <person name="Yim A.K.Y."/>
            <person name="Chan T.F."/>
            <person name="Ji K.M."/>
            <person name="Liu X.Y."/>
            <person name="Zhou J.W."/>
            <person name="Li R.Q."/>
            <person name="Yang K.Y."/>
            <person name="Li J."/>
            <person name="Li M."/>
            <person name="Law P.T.W."/>
            <person name="Wu Y.L."/>
            <person name="Cai Z.L."/>
            <person name="Qin H."/>
            <person name="Bao Y."/>
            <person name="Leung R.K.K."/>
            <person name="Ng P.K.S."/>
            <person name="Zou J."/>
            <person name="Zhong X.J."/>
            <person name="Ran P.X."/>
            <person name="Zhong N.S."/>
            <person name="Liu Z.G."/>
            <person name="Tsui S.K.W."/>
        </authorList>
    </citation>
    <scope>NUCLEOTIDE SEQUENCE</scope>
    <source>
        <strain evidence="10">Derf</strain>
        <tissue evidence="10">Whole organism</tissue>
    </source>
</reference>
<reference evidence="9" key="3">
    <citation type="journal article" date="2021" name="World Allergy Organ. J.">
        <title>Chromosome-level assembly of Dermatophagoides farinae genome and transcriptome reveals two novel allergens Der f 37 and Der f 39.</title>
        <authorList>
            <person name="Chen J."/>
            <person name="Cai Z."/>
            <person name="Fan D."/>
            <person name="Hu J."/>
            <person name="Hou Y."/>
            <person name="He Y."/>
            <person name="Zhang Z."/>
            <person name="Zhao Z."/>
            <person name="Gao P."/>
            <person name="Hu W."/>
            <person name="Sun J."/>
            <person name="Li J."/>
            <person name="Ji K."/>
        </authorList>
    </citation>
    <scope>NUCLEOTIDE SEQUENCE</scope>
    <source>
        <strain evidence="9">JKM2019</strain>
    </source>
</reference>
<dbReference type="Pfam" id="PF02219">
    <property type="entry name" value="MTHFR"/>
    <property type="match status" value="1"/>
</dbReference>
<keyword evidence="4" id="KW-0285">Flavoprotein</keyword>
<dbReference type="GO" id="GO:0009086">
    <property type="term" value="P:methionine biosynthetic process"/>
    <property type="evidence" value="ECO:0007669"/>
    <property type="project" value="TreeGrafter"/>
</dbReference>
<sequence>MLEPQNSIDENDVIVNKQKYLSLAEKIRQRSSQHAYEKYDRFFSVEFFPARTPKGALNWIRLVEQYADGDPLYCDITWHVAGNPGLDSPTSSLTMANVALNYCQLETMLHITCIGLTCEQLGKHLERAKNYGIRNILALRGDRHEDYDINDFQYAADLVRFIRHHYGQFFTVVVAGYPIPHPESRDKHHDRQCLKKKLDAGADYIITQLFFRCEDYVRFVEECHAIGITVPIIPGICAINSYESMLKFAELSAVPIPPELLRRLEPVRSDQQAVQELGIHYLTDLCRQLLATNLFPGIHFYTLNQSSIMKVIKNCGLWRKYSIIRPLPWRQACNYQRIDESIRPIFWANRPKSYIHRTRQWTEFPTTCWLVNFSMDLDPCLVNFPSYLNSNLSADAKKCLSECESIEQIYILFNHYYSLMNWSTSNHDKNNNDFVNGGKSQLSLPWIDKIDGQHIESLYRQYGQYISKGLMVTNYLPAINGQCNDYSIDSMIPWSYGHQANGYIYQKEYIEFFIHIGHLSFLQSLLLDIDHDEISFMLCNRDASIRLTNWSSSAEQFPLVITWIKFINQLRPVYIADIKTFDVWLNETYSLLDTLINETPTITTTSDMDQKNISSKVLAHVRNEFILVCLIDNRFGHSSSSSFSQIFAHLFSSD</sequence>
<evidence type="ECO:0000313" key="9">
    <source>
        <dbReference type="EMBL" id="KAH7639521.1"/>
    </source>
</evidence>
<dbReference type="Pfam" id="PF21895">
    <property type="entry name" value="MTHFR_C"/>
    <property type="match status" value="1"/>
</dbReference>
<name>A0A922I5U7_DERFA</name>
<dbReference type="GO" id="GO:0004489">
    <property type="term" value="F:methylenetetrahydrofolate reductase [NAD(P)H] activity"/>
    <property type="evidence" value="ECO:0007669"/>
    <property type="project" value="InterPro"/>
</dbReference>
<gene>
    <name evidence="10" type="ORF">DERF_005445</name>
    <name evidence="9" type="ORF">HUG17_3554</name>
</gene>
<evidence type="ECO:0000313" key="11">
    <source>
        <dbReference type="Proteomes" id="UP000790347"/>
    </source>
</evidence>
<dbReference type="CDD" id="cd00537">
    <property type="entry name" value="MTHFR"/>
    <property type="match status" value="1"/>
</dbReference>